<dbReference type="Gene3D" id="3.40.30.60">
    <property type="entry name" value="FHIPEP family, domain 1"/>
    <property type="match status" value="1"/>
</dbReference>
<evidence type="ECO:0000313" key="8">
    <source>
        <dbReference type="EMBL" id="EDS00517.1"/>
    </source>
</evidence>
<dbReference type="Proteomes" id="UP000005326">
    <property type="component" value="Unassembled WGS sequence"/>
</dbReference>
<evidence type="ECO:0000256" key="2">
    <source>
        <dbReference type="ARBA" id="ARBA00008835"/>
    </source>
</evidence>
<name>B0MPC7_9FIRM</name>
<dbReference type="InterPro" id="IPR001712">
    <property type="entry name" value="T3SS_FHIPEP"/>
</dbReference>
<evidence type="ECO:0000256" key="4">
    <source>
        <dbReference type="ARBA" id="ARBA00022692"/>
    </source>
</evidence>
<feature type="transmembrane region" description="Helical" evidence="7">
    <location>
        <begin position="242"/>
        <end position="262"/>
    </location>
</feature>
<evidence type="ECO:0000256" key="7">
    <source>
        <dbReference type="RuleBase" id="RU364093"/>
    </source>
</evidence>
<dbReference type="InterPro" id="IPR042193">
    <property type="entry name" value="FHIPEP_3"/>
</dbReference>
<dbReference type="Pfam" id="PF00771">
    <property type="entry name" value="FHIPEP"/>
    <property type="match status" value="1"/>
</dbReference>
<dbReference type="AlphaFoldDB" id="B0MPC7"/>
<keyword evidence="7" id="KW-0813">Transport</keyword>
<gene>
    <name evidence="7 8" type="primary">flhA</name>
    <name evidence="8" type="ORF">EUBSIR_01686</name>
</gene>
<keyword evidence="8" id="KW-0969">Cilium</keyword>
<keyword evidence="7" id="KW-0653">Protein transport</keyword>
<accession>B0MPC7</accession>
<proteinExistence type="inferred from homology"/>
<organism evidence="8 9">
    <name type="scientific">[Eubacterium] siraeum DSM 15702</name>
    <dbReference type="NCBI Taxonomy" id="428128"/>
    <lineage>
        <taxon>Bacteria</taxon>
        <taxon>Bacillati</taxon>
        <taxon>Bacillota</taxon>
        <taxon>Clostridia</taxon>
        <taxon>Eubacteriales</taxon>
        <taxon>Oscillospiraceae</taxon>
        <taxon>Oscillospiraceae incertae sedis</taxon>
    </lineage>
</organism>
<dbReference type="PROSITE" id="PS00994">
    <property type="entry name" value="FHIPEP"/>
    <property type="match status" value="1"/>
</dbReference>
<dbReference type="InterPro" id="IPR025505">
    <property type="entry name" value="FHIPEP_CS"/>
</dbReference>
<feature type="transmembrane region" description="Helical" evidence="7">
    <location>
        <begin position="84"/>
        <end position="103"/>
    </location>
</feature>
<dbReference type="InterPro" id="IPR006301">
    <property type="entry name" value="FlhA"/>
</dbReference>
<feature type="transmembrane region" description="Helical" evidence="7">
    <location>
        <begin position="57"/>
        <end position="78"/>
    </location>
</feature>
<feature type="transmembrane region" description="Helical" evidence="7">
    <location>
        <begin position="343"/>
        <end position="360"/>
    </location>
</feature>
<feature type="transmembrane region" description="Helical" evidence="7">
    <location>
        <begin position="110"/>
        <end position="130"/>
    </location>
</feature>
<reference evidence="8" key="1">
    <citation type="submission" date="2007-10" db="EMBL/GenBank/DDBJ databases">
        <authorList>
            <person name="Fulton L."/>
            <person name="Clifton S."/>
            <person name="Fulton B."/>
            <person name="Xu J."/>
            <person name="Minx P."/>
            <person name="Pepin K.H."/>
            <person name="Johnson M."/>
            <person name="Thiruvilangam P."/>
            <person name="Bhonagiri V."/>
            <person name="Nash W.E."/>
            <person name="Mardis E.R."/>
            <person name="Wilson R.K."/>
        </authorList>
    </citation>
    <scope>NUCLEOTIDE SEQUENCE [LARGE SCALE GENOMIC DNA]</scope>
    <source>
        <strain evidence="8">DSM 15702</strain>
    </source>
</reference>
<dbReference type="PANTHER" id="PTHR30161">
    <property type="entry name" value="FLAGELLAR EXPORT PROTEIN, MEMBRANE FLHA SUBUNIT-RELATED"/>
    <property type="match status" value="1"/>
</dbReference>
<keyword evidence="8" id="KW-0966">Cell projection</keyword>
<dbReference type="Gene3D" id="1.10.8.540">
    <property type="entry name" value="FHIPEP family, domain 3"/>
    <property type="match status" value="1"/>
</dbReference>
<dbReference type="GO" id="GO:0005886">
    <property type="term" value="C:plasma membrane"/>
    <property type="evidence" value="ECO:0007669"/>
    <property type="project" value="UniProtKB-SubCell"/>
</dbReference>
<keyword evidence="7" id="KW-1005">Bacterial flagellum biogenesis</keyword>
<comment type="subcellular location">
    <subcellularLocation>
        <location evidence="1 7">Cell membrane</location>
        <topology evidence="1 7">Multi-pass membrane protein</topology>
    </subcellularLocation>
</comment>
<keyword evidence="9" id="KW-1185">Reference proteome</keyword>
<feature type="transmembrane region" description="Helical" evidence="7">
    <location>
        <begin position="274"/>
        <end position="300"/>
    </location>
</feature>
<evidence type="ECO:0000256" key="3">
    <source>
        <dbReference type="ARBA" id="ARBA00022475"/>
    </source>
</evidence>
<evidence type="ECO:0000256" key="6">
    <source>
        <dbReference type="ARBA" id="ARBA00023136"/>
    </source>
</evidence>
<dbReference type="PRINTS" id="PR00949">
    <property type="entry name" value="TYPE3IMAPROT"/>
</dbReference>
<comment type="function">
    <text evidence="7">Required for formation of the rod structure of the flagellar apparatus. Together with FliI and FliH, may constitute the export apparatus of flagellin.</text>
</comment>
<dbReference type="GO" id="GO:0009306">
    <property type="term" value="P:protein secretion"/>
    <property type="evidence" value="ECO:0007669"/>
    <property type="project" value="InterPro"/>
</dbReference>
<keyword evidence="6 7" id="KW-0472">Membrane</keyword>
<comment type="similarity">
    <text evidence="2 7">Belongs to the FHIPEP (flagella/HR/invasion proteins export pore) family.</text>
</comment>
<dbReference type="EMBL" id="ABCA03000048">
    <property type="protein sequence ID" value="EDS00517.1"/>
    <property type="molecule type" value="Genomic_DNA"/>
</dbReference>
<evidence type="ECO:0000313" key="9">
    <source>
        <dbReference type="Proteomes" id="UP000005326"/>
    </source>
</evidence>
<dbReference type="PIRSF" id="PIRSF005419">
    <property type="entry name" value="FlhA"/>
    <property type="match status" value="1"/>
</dbReference>
<keyword evidence="8" id="KW-0282">Flagellum</keyword>
<evidence type="ECO:0000256" key="5">
    <source>
        <dbReference type="ARBA" id="ARBA00022989"/>
    </source>
</evidence>
<dbReference type="InterPro" id="IPR042194">
    <property type="entry name" value="FHIPEP_1"/>
</dbReference>
<dbReference type="PANTHER" id="PTHR30161:SF1">
    <property type="entry name" value="FLAGELLAR BIOSYNTHESIS PROTEIN FLHA-RELATED"/>
    <property type="match status" value="1"/>
</dbReference>
<keyword evidence="4 7" id="KW-0812">Transmembrane</keyword>
<feature type="transmembrane region" description="Helical" evidence="7">
    <location>
        <begin position="150"/>
        <end position="173"/>
    </location>
</feature>
<evidence type="ECO:0000256" key="1">
    <source>
        <dbReference type="ARBA" id="ARBA00004651"/>
    </source>
</evidence>
<dbReference type="InterPro" id="IPR042196">
    <property type="entry name" value="FHIPEP_4"/>
</dbReference>
<dbReference type="GO" id="GO:0044780">
    <property type="term" value="P:bacterial-type flagellum assembly"/>
    <property type="evidence" value="ECO:0007669"/>
    <property type="project" value="InterPro"/>
</dbReference>
<dbReference type="Gene3D" id="3.40.50.12790">
    <property type="entry name" value="FHIPEP family, domain 4"/>
    <property type="match status" value="1"/>
</dbReference>
<protein>
    <recommendedName>
        <fullName evidence="7">Flagellar biosynthesis protein FlhA</fullName>
    </recommendedName>
</protein>
<keyword evidence="5 7" id="KW-1133">Transmembrane helix</keyword>
<sequence length="740" mass="81186">MDLCLAASQLPLAREPRLVLVQILHGSIINNYKNGQAKSGQRKRKNKKGAVRMVKKMMTNVFAVFVIFIVLAIIIPLPTPILDFLLIINIGLSLVILLMTMYIKKALEFSIFPTILLLTTVFRLSLNVSTTRGILSNGYAGEVVKTFGEFVMGGDAIVGFIIFVIIVIVNFLVITKGSERVSEVAARFTLDAMPGKQMAIDADLNTGAITDEEAKIRRAEVQRESDFFGAMDGATKFVKGDAIISIITALINLIGGAVLGMMHGQDINSVLSTYSLATVGDGLCSQIPALMISVATGMVVTRAASTDSFNADIKRQFTSQPNVMMIAGIVIAALMVIPGFPKLILLGVGAALFIFGWRLSKSKAKKEAALAAQAERETLAKMQDQPTSDNDYYRDIDNVFKLLNVEQIEMEFGYSLLHLVDEKSGGHFIDRVVMFRKQFAMDMGMVIPSVRMTDNPEINPNQYVIKIKGEEVARGEILSDHYLALDNGDVVNPVDGIDTVEPAFGIPAKWISADKKVMADVAGYTLIDPVSVMITHLSEVIKQHCSELLSRQDVKTMVDNIKQTNPTLIDDLIPGTISLGYLEKVLCLLLREGVPIRDMETILETLGDHAGALKDIDIVTEYVRQALKRTITRRFAEANSLRVITVDPKVEDTIVASVKKSEAGSYLAMDPDLIQKIVNITSGEIDKVKDVIPNIIILTSPIVRIYFKKLIDQFIPNITVLSYSEIDNTAQIQAIGNIAM</sequence>
<comment type="caution">
    <text evidence="8">The sequence shown here is derived from an EMBL/GenBank/DDBJ whole genome shotgun (WGS) entry which is preliminary data.</text>
</comment>
<reference evidence="8" key="2">
    <citation type="submission" date="2014-06" db="EMBL/GenBank/DDBJ databases">
        <title>Draft genome sequence of Eubacterium siraeum (DSM 15702).</title>
        <authorList>
            <person name="Sudarsanam P."/>
            <person name="Ley R."/>
            <person name="Guruge J."/>
            <person name="Turnbaugh P.J."/>
            <person name="Mahowald M."/>
            <person name="Liep D."/>
            <person name="Gordon J."/>
        </authorList>
    </citation>
    <scope>NUCLEOTIDE SEQUENCE</scope>
    <source>
        <strain evidence="8">DSM 15702</strain>
    </source>
</reference>
<keyword evidence="3 7" id="KW-1003">Cell membrane</keyword>
<dbReference type="NCBIfam" id="TIGR01398">
    <property type="entry name" value="FlhA"/>
    <property type="match status" value="1"/>
</dbReference>
<keyword evidence="7" id="KW-1006">Bacterial flagellum protein export</keyword>